<dbReference type="CDD" id="cd00075">
    <property type="entry name" value="HATPase"/>
    <property type="match status" value="1"/>
</dbReference>
<keyword evidence="6" id="KW-1185">Reference proteome</keyword>
<evidence type="ECO:0000256" key="2">
    <source>
        <dbReference type="ARBA" id="ARBA00012438"/>
    </source>
</evidence>
<protein>
    <recommendedName>
        <fullName evidence="2">histidine kinase</fullName>
        <ecNumber evidence="2">2.7.13.3</ecNumber>
    </recommendedName>
</protein>
<accession>A0A916U794</accession>
<dbReference type="Gene3D" id="1.10.287.130">
    <property type="match status" value="1"/>
</dbReference>
<dbReference type="EMBL" id="BMED01000001">
    <property type="protein sequence ID" value="GGC63231.1"/>
    <property type="molecule type" value="Genomic_DNA"/>
</dbReference>
<dbReference type="InterPro" id="IPR003594">
    <property type="entry name" value="HATPase_dom"/>
</dbReference>
<dbReference type="InterPro" id="IPR004358">
    <property type="entry name" value="Sig_transdc_His_kin-like_C"/>
</dbReference>
<name>A0A916U794_9BURK</name>
<evidence type="ECO:0000313" key="5">
    <source>
        <dbReference type="EMBL" id="GGC63231.1"/>
    </source>
</evidence>
<evidence type="ECO:0000256" key="1">
    <source>
        <dbReference type="ARBA" id="ARBA00000085"/>
    </source>
</evidence>
<dbReference type="Pfam" id="PF00512">
    <property type="entry name" value="HisKA"/>
    <property type="match status" value="1"/>
</dbReference>
<dbReference type="InterPro" id="IPR036097">
    <property type="entry name" value="HisK_dim/P_sf"/>
</dbReference>
<dbReference type="PANTHER" id="PTHR43547:SF2">
    <property type="entry name" value="HYBRID SIGNAL TRANSDUCTION HISTIDINE KINASE C"/>
    <property type="match status" value="1"/>
</dbReference>
<dbReference type="SUPFAM" id="SSF47384">
    <property type="entry name" value="Homodimeric domain of signal transducing histidine kinase"/>
    <property type="match status" value="1"/>
</dbReference>
<dbReference type="PROSITE" id="PS50109">
    <property type="entry name" value="HIS_KIN"/>
    <property type="match status" value="1"/>
</dbReference>
<dbReference type="PRINTS" id="PR00344">
    <property type="entry name" value="BCTRLSENSOR"/>
</dbReference>
<dbReference type="SUPFAM" id="SSF55874">
    <property type="entry name" value="ATPase domain of HSP90 chaperone/DNA topoisomerase II/histidine kinase"/>
    <property type="match status" value="1"/>
</dbReference>
<keyword evidence="5" id="KW-0418">Kinase</keyword>
<comment type="caution">
    <text evidence="5">The sequence shown here is derived from an EMBL/GenBank/DDBJ whole genome shotgun (WGS) entry which is preliminary data.</text>
</comment>
<sequence>MKLSHFINEHIEEIIVEWEAFARTLEPAASGMTTLALNDQARRILEAIALDIDVAENPTQQYEKSKGMAPALIGMESAASSHGTSRQISGFTLVQLTAEYRALRATVLRLWLPKIERVTTATTNDMIRFNETIDQALAESAVTYSRQASRTRDTFLAILGHDLRSPLATMTMAGDFLSRPEVGDERTLKVGGRVKRSAANMTTMVNDLLEYARTQLGGEMPIRPHLANMKEICQSVMNDATAAHPDCKFELETSGELVDYFDSVRLHQALTNLLNNAVQYRAKDSTVFISAAGDSEGAVIQVKNTGSVIPPQSLQAIFNPLVQLALDGTENDTPSTSIGLGLFIAREITVAHGGTIKAQSTEVSGTTFTIVLPKSAIAEPVL</sequence>
<dbReference type="Gene3D" id="3.30.565.10">
    <property type="entry name" value="Histidine kinase-like ATPase, C-terminal domain"/>
    <property type="match status" value="1"/>
</dbReference>
<evidence type="ECO:0000259" key="4">
    <source>
        <dbReference type="PROSITE" id="PS50109"/>
    </source>
</evidence>
<dbReference type="SMART" id="SM00388">
    <property type="entry name" value="HisKA"/>
    <property type="match status" value="1"/>
</dbReference>
<keyword evidence="3" id="KW-0597">Phosphoprotein</keyword>
<dbReference type="GO" id="GO:0000155">
    <property type="term" value="F:phosphorelay sensor kinase activity"/>
    <property type="evidence" value="ECO:0007669"/>
    <property type="project" value="InterPro"/>
</dbReference>
<dbReference type="Pfam" id="PF02518">
    <property type="entry name" value="HATPase_c"/>
    <property type="match status" value="1"/>
</dbReference>
<proteinExistence type="predicted"/>
<comment type="catalytic activity">
    <reaction evidence="1">
        <text>ATP + protein L-histidine = ADP + protein N-phospho-L-histidine.</text>
        <dbReference type="EC" id="2.7.13.3"/>
    </reaction>
</comment>
<organism evidence="5 6">
    <name type="scientific">Undibacterium terreum</name>
    <dbReference type="NCBI Taxonomy" id="1224302"/>
    <lineage>
        <taxon>Bacteria</taxon>
        <taxon>Pseudomonadati</taxon>
        <taxon>Pseudomonadota</taxon>
        <taxon>Betaproteobacteria</taxon>
        <taxon>Burkholderiales</taxon>
        <taxon>Oxalobacteraceae</taxon>
        <taxon>Undibacterium</taxon>
    </lineage>
</organism>
<dbReference type="InterPro" id="IPR005467">
    <property type="entry name" value="His_kinase_dom"/>
</dbReference>
<dbReference type="CDD" id="cd00082">
    <property type="entry name" value="HisKA"/>
    <property type="match status" value="1"/>
</dbReference>
<reference evidence="5" key="1">
    <citation type="journal article" date="2014" name="Int. J. Syst. Evol. Microbiol.">
        <title>Complete genome sequence of Corynebacterium casei LMG S-19264T (=DSM 44701T), isolated from a smear-ripened cheese.</title>
        <authorList>
            <consortium name="US DOE Joint Genome Institute (JGI-PGF)"/>
            <person name="Walter F."/>
            <person name="Albersmeier A."/>
            <person name="Kalinowski J."/>
            <person name="Ruckert C."/>
        </authorList>
    </citation>
    <scope>NUCLEOTIDE SEQUENCE</scope>
    <source>
        <strain evidence="5">CGMCC 1.10998</strain>
    </source>
</reference>
<dbReference type="PANTHER" id="PTHR43547">
    <property type="entry name" value="TWO-COMPONENT HISTIDINE KINASE"/>
    <property type="match status" value="1"/>
</dbReference>
<dbReference type="AlphaFoldDB" id="A0A916U794"/>
<dbReference type="InterPro" id="IPR036890">
    <property type="entry name" value="HATPase_C_sf"/>
</dbReference>
<evidence type="ECO:0000256" key="3">
    <source>
        <dbReference type="ARBA" id="ARBA00022553"/>
    </source>
</evidence>
<evidence type="ECO:0000313" key="6">
    <source>
        <dbReference type="Proteomes" id="UP000637423"/>
    </source>
</evidence>
<feature type="domain" description="Histidine kinase" evidence="4">
    <location>
        <begin position="158"/>
        <end position="376"/>
    </location>
</feature>
<dbReference type="Proteomes" id="UP000637423">
    <property type="component" value="Unassembled WGS sequence"/>
</dbReference>
<reference evidence="5" key="2">
    <citation type="submission" date="2020-09" db="EMBL/GenBank/DDBJ databases">
        <authorList>
            <person name="Sun Q."/>
            <person name="Zhou Y."/>
        </authorList>
    </citation>
    <scope>NUCLEOTIDE SEQUENCE</scope>
    <source>
        <strain evidence="5">CGMCC 1.10998</strain>
    </source>
</reference>
<dbReference type="InterPro" id="IPR003661">
    <property type="entry name" value="HisK_dim/P_dom"/>
</dbReference>
<dbReference type="SMART" id="SM00387">
    <property type="entry name" value="HATPase_c"/>
    <property type="match status" value="1"/>
</dbReference>
<gene>
    <name evidence="5" type="ORF">GCM10011396_07730</name>
</gene>
<dbReference type="RefSeq" id="WP_188564640.1">
    <property type="nucleotide sequence ID" value="NZ_BMED01000001.1"/>
</dbReference>
<keyword evidence="5" id="KW-0808">Transferase</keyword>
<dbReference type="EC" id="2.7.13.3" evidence="2"/>